<dbReference type="InterPro" id="IPR025192">
    <property type="entry name" value="Succ_DH/fum_Rdtase_N"/>
</dbReference>
<keyword evidence="6" id="KW-0813">Transport</keyword>
<comment type="subcellular location">
    <subcellularLocation>
        <location evidence="2 17">Mitochondrion inner membrane</location>
        <topology evidence="2 17">Peripheral membrane protein</topology>
        <orientation evidence="2 17">Matrix side</orientation>
    </subcellularLocation>
</comment>
<feature type="domain" description="2Fe-2S ferredoxin-type" evidence="18">
    <location>
        <begin position="104"/>
        <end position="195"/>
    </location>
</feature>
<comment type="pathway">
    <text evidence="3 17">Carbohydrate metabolism; tricarboxylic acid cycle; fumarate from succinate (eukaryal route): step 1/1.</text>
</comment>
<comment type="subunit">
    <text evidence="5">Component of complex II composed of eight subunits in plants: four classical SDH subunits SDH1, SDH2, SDH3 and SDH4 (a flavoprotein (FP), an iron-sulfur protein (IP), and a cytochrome b composed of a large and a small subunit.), as well as four subunits unknown in mitochondria from bacteria and heterotrophic eukaryotes.</text>
</comment>
<sequence length="342" mass="38525">MCLLHLPPRVTSAWRVCIFVFFSFSLHTFSTDSREAGFMSSKREISRRGFSKLTTWLGIGKQSPAEKTFPILKGHPIAAEHAEGAVEAARASETTTTKTLKKEFKIYRWNPDHPSTKPFLQSYFVDLSTCGPMVLDALQKIKSEHDSGLSYRRSCREGICGSCSMNIDGTNTVACLKPIDPDVSKPAYITPLPHMFVIKDLVVDLTSFYQQYKSIEPWLKKKKKSAKDGKEHRQSPEDRKKLDGLYECILCACCSTSCPSYWWNPEEFLGPAALLHAYRWVSDSRDDYTNERLQALTDREQKLYRCRTIKNCSATCPKGLNPASAINKMKAKQLLSAAGQAA</sequence>
<evidence type="ECO:0000256" key="11">
    <source>
        <dbReference type="ARBA" id="ARBA00022982"/>
    </source>
</evidence>
<evidence type="ECO:0000313" key="20">
    <source>
        <dbReference type="EnsemblPlants" id="Kaladp0095s0092.1.v1.1"/>
    </source>
</evidence>
<dbReference type="GO" id="GO:0051538">
    <property type="term" value="F:3 iron, 4 sulfur cluster binding"/>
    <property type="evidence" value="ECO:0007669"/>
    <property type="project" value="UniProtKB-KW"/>
</dbReference>
<reference evidence="20" key="1">
    <citation type="submission" date="2021-01" db="UniProtKB">
        <authorList>
            <consortium name="EnsemblPlants"/>
        </authorList>
    </citation>
    <scope>IDENTIFICATION</scope>
</reference>
<dbReference type="UniPathway" id="UPA00223">
    <property type="reaction ID" value="UER01006"/>
</dbReference>
<dbReference type="CDD" id="cd00207">
    <property type="entry name" value="fer2"/>
    <property type="match status" value="1"/>
</dbReference>
<evidence type="ECO:0000256" key="8">
    <source>
        <dbReference type="ARBA" id="ARBA00022532"/>
    </source>
</evidence>
<evidence type="ECO:0000256" key="4">
    <source>
        <dbReference type="ARBA" id="ARBA00009433"/>
    </source>
</evidence>
<dbReference type="EC" id="1.3.5.1" evidence="17"/>
<dbReference type="GO" id="GO:0009055">
    <property type="term" value="F:electron transfer activity"/>
    <property type="evidence" value="ECO:0007669"/>
    <property type="project" value="InterPro"/>
</dbReference>
<dbReference type="InterPro" id="IPR017900">
    <property type="entry name" value="4Fe4S_Fe_S_CS"/>
</dbReference>
<dbReference type="GO" id="GO:0006099">
    <property type="term" value="P:tricarboxylic acid cycle"/>
    <property type="evidence" value="ECO:0007669"/>
    <property type="project" value="UniProtKB-UniPathway"/>
</dbReference>
<comment type="cofactor">
    <cofactor evidence="17">
        <name>[4Fe-4S] cluster</name>
        <dbReference type="ChEBI" id="CHEBI:49883"/>
    </cofactor>
    <text evidence="17">Binds 1 [4Fe-4S] cluster.</text>
</comment>
<evidence type="ECO:0000256" key="17">
    <source>
        <dbReference type="RuleBase" id="RU361237"/>
    </source>
</evidence>
<dbReference type="InterPro" id="IPR009051">
    <property type="entry name" value="Helical_ferredxn"/>
</dbReference>
<dbReference type="Pfam" id="PF13085">
    <property type="entry name" value="Fer2_3"/>
    <property type="match status" value="1"/>
</dbReference>
<keyword evidence="7 17" id="KW-0004">4Fe-4S</keyword>
<keyword evidence="13 17" id="KW-0408">Iron</keyword>
<keyword evidence="8" id="KW-0816">Tricarboxylic acid cycle</keyword>
<dbReference type="FunFam" id="3.10.20.30:FF:000007">
    <property type="entry name" value="Succinate dehydrogenase [ubiquinone] iron-sulfur subunit, mitochondrial"/>
    <property type="match status" value="1"/>
</dbReference>
<organism evidence="20 21">
    <name type="scientific">Kalanchoe fedtschenkoi</name>
    <name type="common">Lavender scallops</name>
    <name type="synonym">South American air plant</name>
    <dbReference type="NCBI Taxonomy" id="63787"/>
    <lineage>
        <taxon>Eukaryota</taxon>
        <taxon>Viridiplantae</taxon>
        <taxon>Streptophyta</taxon>
        <taxon>Embryophyta</taxon>
        <taxon>Tracheophyta</taxon>
        <taxon>Spermatophyta</taxon>
        <taxon>Magnoliopsida</taxon>
        <taxon>eudicotyledons</taxon>
        <taxon>Gunneridae</taxon>
        <taxon>Pentapetalae</taxon>
        <taxon>Saxifragales</taxon>
        <taxon>Crassulaceae</taxon>
        <taxon>Kalanchoe</taxon>
    </lineage>
</organism>
<dbReference type="PROSITE" id="PS00198">
    <property type="entry name" value="4FE4S_FER_1"/>
    <property type="match status" value="1"/>
</dbReference>
<keyword evidence="17" id="KW-0472">Membrane</keyword>
<evidence type="ECO:0000256" key="14">
    <source>
        <dbReference type="ARBA" id="ARBA00023014"/>
    </source>
</evidence>
<evidence type="ECO:0000256" key="10">
    <source>
        <dbReference type="ARBA" id="ARBA00022723"/>
    </source>
</evidence>
<dbReference type="PROSITE" id="PS51379">
    <property type="entry name" value="4FE4S_FER_2"/>
    <property type="match status" value="1"/>
</dbReference>
<keyword evidence="9 17" id="KW-0001">2Fe-2S</keyword>
<dbReference type="Gramene" id="Kaladp0095s0092.1.v1.1">
    <property type="protein sequence ID" value="Kaladp0095s0092.1.v1.1"/>
    <property type="gene ID" value="Kaladp0095s0092.v1.1"/>
</dbReference>
<dbReference type="InterPro" id="IPR036010">
    <property type="entry name" value="2Fe-2S_ferredoxin-like_sf"/>
</dbReference>
<comment type="cofactor">
    <cofactor evidence="17">
        <name>[2Fe-2S] cluster</name>
        <dbReference type="ChEBI" id="CHEBI:190135"/>
    </cofactor>
    <text evidence="17">Binds 1 [2Fe-2S] cluster.</text>
</comment>
<evidence type="ECO:0000313" key="21">
    <source>
        <dbReference type="Proteomes" id="UP000594263"/>
    </source>
</evidence>
<evidence type="ECO:0000256" key="2">
    <source>
        <dbReference type="ARBA" id="ARBA00004443"/>
    </source>
</evidence>
<feature type="domain" description="4Fe-4S ferredoxin-type" evidence="19">
    <location>
        <begin position="238"/>
        <end position="268"/>
    </location>
</feature>
<dbReference type="Pfam" id="PF13534">
    <property type="entry name" value="Fer4_17"/>
    <property type="match status" value="1"/>
</dbReference>
<dbReference type="GO" id="GO:0051537">
    <property type="term" value="F:2 iron, 2 sulfur cluster binding"/>
    <property type="evidence" value="ECO:0007669"/>
    <property type="project" value="UniProtKB-KW"/>
</dbReference>
<dbReference type="FunFam" id="1.10.1060.10:FF:000001">
    <property type="entry name" value="Succinate dehydrogenase iron-sulfur subunit SdhB"/>
    <property type="match status" value="1"/>
</dbReference>
<dbReference type="PANTHER" id="PTHR11921">
    <property type="entry name" value="SUCCINATE DEHYDROGENASE IRON-SULFUR PROTEIN"/>
    <property type="match status" value="1"/>
</dbReference>
<dbReference type="SUPFAM" id="SSF54292">
    <property type="entry name" value="2Fe-2S ferredoxin-like"/>
    <property type="match status" value="1"/>
</dbReference>
<keyword evidence="11" id="KW-0249">Electron transport</keyword>
<dbReference type="GO" id="GO:0008177">
    <property type="term" value="F:succinate dehydrogenase (quinone) activity"/>
    <property type="evidence" value="ECO:0007669"/>
    <property type="project" value="UniProtKB-EC"/>
</dbReference>
<dbReference type="InterPro" id="IPR004489">
    <property type="entry name" value="Succ_DH/fum_Rdtase_Fe-S"/>
</dbReference>
<keyword evidence="17" id="KW-0496">Mitochondrion</keyword>
<dbReference type="AlphaFoldDB" id="A0A7N0V0R0"/>
<dbReference type="GO" id="GO:0022904">
    <property type="term" value="P:respiratory electron transport chain"/>
    <property type="evidence" value="ECO:0007669"/>
    <property type="project" value="TreeGrafter"/>
</dbReference>
<dbReference type="InterPro" id="IPR001041">
    <property type="entry name" value="2Fe-2S_ferredoxin-type"/>
</dbReference>
<protein>
    <recommendedName>
        <fullName evidence="17">Succinate dehydrogenase [ubiquinone] iron-sulfur subunit, mitochondrial</fullName>
        <ecNumber evidence="17">1.3.5.1</ecNumber>
    </recommendedName>
</protein>
<dbReference type="NCBIfam" id="NF004616">
    <property type="entry name" value="PRK05950.1"/>
    <property type="match status" value="1"/>
</dbReference>
<name>A0A7N0V0R0_KALFE</name>
<dbReference type="InterPro" id="IPR006058">
    <property type="entry name" value="2Fe2S_fd_BS"/>
</dbReference>
<dbReference type="GO" id="GO:0046872">
    <property type="term" value="F:metal ion binding"/>
    <property type="evidence" value="ECO:0007669"/>
    <property type="project" value="UniProtKB-KW"/>
</dbReference>
<keyword evidence="15 17" id="KW-0003">3Fe-4S</keyword>
<dbReference type="GO" id="GO:0051539">
    <property type="term" value="F:4 iron, 4 sulfur cluster binding"/>
    <property type="evidence" value="ECO:0007669"/>
    <property type="project" value="UniProtKB-KW"/>
</dbReference>
<evidence type="ECO:0000256" key="15">
    <source>
        <dbReference type="ARBA" id="ARBA00023291"/>
    </source>
</evidence>
<dbReference type="PROSITE" id="PS51085">
    <property type="entry name" value="2FE2S_FER_2"/>
    <property type="match status" value="1"/>
</dbReference>
<evidence type="ECO:0000256" key="9">
    <source>
        <dbReference type="ARBA" id="ARBA00022714"/>
    </source>
</evidence>
<evidence type="ECO:0000256" key="6">
    <source>
        <dbReference type="ARBA" id="ARBA00022448"/>
    </source>
</evidence>
<proteinExistence type="inferred from homology"/>
<evidence type="ECO:0000256" key="16">
    <source>
        <dbReference type="ARBA" id="ARBA00049220"/>
    </source>
</evidence>
<dbReference type="GO" id="GO:0005743">
    <property type="term" value="C:mitochondrial inner membrane"/>
    <property type="evidence" value="ECO:0007669"/>
    <property type="project" value="UniProtKB-SubCell"/>
</dbReference>
<evidence type="ECO:0000256" key="13">
    <source>
        <dbReference type="ARBA" id="ARBA00023004"/>
    </source>
</evidence>
<keyword evidence="21" id="KW-1185">Reference proteome</keyword>
<evidence type="ECO:0000256" key="7">
    <source>
        <dbReference type="ARBA" id="ARBA00022485"/>
    </source>
</evidence>
<keyword evidence="14 17" id="KW-0411">Iron-sulfur</keyword>
<dbReference type="NCBIfam" id="TIGR00384">
    <property type="entry name" value="dhsB"/>
    <property type="match status" value="1"/>
</dbReference>
<keyword evidence="17" id="KW-0999">Mitochondrion inner membrane</keyword>
<dbReference type="Proteomes" id="UP000594263">
    <property type="component" value="Unplaced"/>
</dbReference>
<dbReference type="EnsemblPlants" id="Kaladp0095s0092.1.v1.1">
    <property type="protein sequence ID" value="Kaladp0095s0092.1.v1.1"/>
    <property type="gene ID" value="Kaladp0095s0092.v1.1"/>
</dbReference>
<comment type="similarity">
    <text evidence="4 17">Belongs to the succinate dehydrogenase/fumarate reductase iron-sulfur protein family.</text>
</comment>
<keyword evidence="10 17" id="KW-0479">Metal-binding</keyword>
<evidence type="ECO:0000256" key="1">
    <source>
        <dbReference type="ARBA" id="ARBA00002787"/>
    </source>
</evidence>
<accession>A0A7N0V0R0</accession>
<dbReference type="OMA" id="MVMVRHA"/>
<dbReference type="PANTHER" id="PTHR11921:SF40">
    <property type="entry name" value="SUCCINATE DEHYDROGENASE [UBIQUINONE] IRON-SULFUR SUBUNIT 3, MITOCHONDRIAL"/>
    <property type="match status" value="1"/>
</dbReference>
<dbReference type="PROSITE" id="PS00197">
    <property type="entry name" value="2FE2S_FER_1"/>
    <property type="match status" value="1"/>
</dbReference>
<evidence type="ECO:0000256" key="5">
    <source>
        <dbReference type="ARBA" id="ARBA00011313"/>
    </source>
</evidence>
<dbReference type="SUPFAM" id="SSF46548">
    <property type="entry name" value="alpha-helical ferredoxin"/>
    <property type="match status" value="1"/>
</dbReference>
<comment type="catalytic activity">
    <reaction evidence="16">
        <text>a quinone + succinate = fumarate + a quinol</text>
        <dbReference type="Rhea" id="RHEA:40523"/>
        <dbReference type="ChEBI" id="CHEBI:24646"/>
        <dbReference type="ChEBI" id="CHEBI:29806"/>
        <dbReference type="ChEBI" id="CHEBI:30031"/>
        <dbReference type="ChEBI" id="CHEBI:132124"/>
        <dbReference type="EC" id="1.3.5.1"/>
    </reaction>
</comment>
<comment type="function">
    <text evidence="1 17">Iron-sulfur protein (IP) subunit of succinate dehydrogenase (SDH) that is involved in complex II of the mitochondrial electron transport chain and is responsible for transferring electrons from succinate to ubiquinone (coenzyme Q).</text>
</comment>
<dbReference type="InterPro" id="IPR050573">
    <property type="entry name" value="SDH/FRD_Iron-Sulfur"/>
</dbReference>
<evidence type="ECO:0000259" key="18">
    <source>
        <dbReference type="PROSITE" id="PS51085"/>
    </source>
</evidence>
<dbReference type="GO" id="GO:0045273">
    <property type="term" value="C:respiratory chain complex II (succinate dehydrogenase)"/>
    <property type="evidence" value="ECO:0007669"/>
    <property type="project" value="EnsemblPlants"/>
</dbReference>
<evidence type="ECO:0000256" key="12">
    <source>
        <dbReference type="ARBA" id="ARBA00023002"/>
    </source>
</evidence>
<evidence type="ECO:0000256" key="3">
    <source>
        <dbReference type="ARBA" id="ARBA00004788"/>
    </source>
</evidence>
<dbReference type="InterPro" id="IPR017896">
    <property type="entry name" value="4Fe4S_Fe-S-bd"/>
</dbReference>
<keyword evidence="12" id="KW-0560">Oxidoreductase</keyword>
<comment type="cofactor">
    <cofactor evidence="17">
        <name>[3Fe-4S] cluster</name>
        <dbReference type="ChEBI" id="CHEBI:21137"/>
    </cofactor>
    <text evidence="17">Binds 1 [3Fe-4S] cluster.</text>
</comment>
<dbReference type="Gene3D" id="1.10.1060.10">
    <property type="entry name" value="Alpha-helical ferredoxin"/>
    <property type="match status" value="1"/>
</dbReference>
<evidence type="ECO:0000259" key="19">
    <source>
        <dbReference type="PROSITE" id="PS51379"/>
    </source>
</evidence>
<dbReference type="Gene3D" id="3.10.20.30">
    <property type="match status" value="1"/>
</dbReference>
<dbReference type="InterPro" id="IPR012675">
    <property type="entry name" value="Beta-grasp_dom_sf"/>
</dbReference>